<dbReference type="EMBL" id="BSXS01009558">
    <property type="protein sequence ID" value="GME95847.1"/>
    <property type="molecule type" value="Genomic_DNA"/>
</dbReference>
<evidence type="ECO:0000313" key="2">
    <source>
        <dbReference type="Proteomes" id="UP001165064"/>
    </source>
</evidence>
<organism evidence="1 2">
    <name type="scientific">Ambrosiozyma monospora</name>
    <name type="common">Yeast</name>
    <name type="synonym">Endomycopsis monosporus</name>
    <dbReference type="NCBI Taxonomy" id="43982"/>
    <lineage>
        <taxon>Eukaryota</taxon>
        <taxon>Fungi</taxon>
        <taxon>Dikarya</taxon>
        <taxon>Ascomycota</taxon>
        <taxon>Saccharomycotina</taxon>
        <taxon>Pichiomycetes</taxon>
        <taxon>Pichiales</taxon>
        <taxon>Pichiaceae</taxon>
        <taxon>Ambrosiozyma</taxon>
    </lineage>
</organism>
<proteinExistence type="predicted"/>
<comment type="caution">
    <text evidence="1">The sequence shown here is derived from an EMBL/GenBank/DDBJ whole genome shotgun (WGS) entry which is preliminary data.</text>
</comment>
<dbReference type="Proteomes" id="UP001165064">
    <property type="component" value="Unassembled WGS sequence"/>
</dbReference>
<name>A0ACB5TV09_AMBMO</name>
<protein>
    <submittedName>
        <fullName evidence="1">Unnamed protein product</fullName>
    </submittedName>
</protein>
<keyword evidence="2" id="KW-1185">Reference proteome</keyword>
<accession>A0ACB5TV09</accession>
<gene>
    <name evidence="1" type="ORF">Amon02_000983300</name>
</gene>
<sequence length="75" mass="8511">MQSGAGAQFAGEHMDQTPDANNKGGALLNENIMKITELIDQERPKHWRFSQLHKATILIDNNIFVRTLEASQQQY</sequence>
<evidence type="ECO:0000313" key="1">
    <source>
        <dbReference type="EMBL" id="GME95847.1"/>
    </source>
</evidence>
<reference evidence="1" key="1">
    <citation type="submission" date="2023-04" db="EMBL/GenBank/DDBJ databases">
        <title>Ambrosiozyma monospora NBRC 10751.</title>
        <authorList>
            <person name="Ichikawa N."/>
            <person name="Sato H."/>
            <person name="Tonouchi N."/>
        </authorList>
    </citation>
    <scope>NUCLEOTIDE SEQUENCE</scope>
    <source>
        <strain evidence="1">NBRC 10751</strain>
    </source>
</reference>